<evidence type="ECO:0000256" key="1">
    <source>
        <dbReference type="SAM" id="MobiDB-lite"/>
    </source>
</evidence>
<proteinExistence type="predicted"/>
<keyword evidence="3" id="KW-1185">Reference proteome</keyword>
<evidence type="ECO:0000313" key="3">
    <source>
        <dbReference type="Proteomes" id="UP000601435"/>
    </source>
</evidence>
<feature type="non-terminal residue" evidence="2">
    <location>
        <position position="1"/>
    </location>
</feature>
<protein>
    <submittedName>
        <fullName evidence="2">Uncharacterized protein</fullName>
    </submittedName>
</protein>
<sequence>MIEPLFGDLDPGTASSKVSEAEPLPRVVLQGISVEDVKARDKVHYNMNNQWMYKVDPADSTRLILREDAPEPPADYREGLEKCSTRHWVDQFRGHYRIVNVPRKHTTWMKEASQLAVQQAGFSPLFRDDLEAAVADTACGDTFQFCDPSKPSSCYFVRTERVSLK</sequence>
<name>A0A812ZYL0_9DINO</name>
<dbReference type="OrthoDB" id="360540at2759"/>
<gene>
    <name evidence="2" type="ORF">SNEC2469_LOCUS25820</name>
</gene>
<reference evidence="2" key="1">
    <citation type="submission" date="2021-02" db="EMBL/GenBank/DDBJ databases">
        <authorList>
            <person name="Dougan E. K."/>
            <person name="Rhodes N."/>
            <person name="Thang M."/>
            <person name="Chan C."/>
        </authorList>
    </citation>
    <scope>NUCLEOTIDE SEQUENCE</scope>
</reference>
<evidence type="ECO:0000313" key="2">
    <source>
        <dbReference type="EMBL" id="CAE7843618.1"/>
    </source>
</evidence>
<dbReference type="EMBL" id="CAJNJA010051413">
    <property type="protein sequence ID" value="CAE7843618.1"/>
    <property type="molecule type" value="Genomic_DNA"/>
</dbReference>
<comment type="caution">
    <text evidence="2">The sequence shown here is derived from an EMBL/GenBank/DDBJ whole genome shotgun (WGS) entry which is preliminary data.</text>
</comment>
<dbReference type="AlphaFoldDB" id="A0A812ZYL0"/>
<organism evidence="2 3">
    <name type="scientific">Symbiodinium necroappetens</name>
    <dbReference type="NCBI Taxonomy" id="1628268"/>
    <lineage>
        <taxon>Eukaryota</taxon>
        <taxon>Sar</taxon>
        <taxon>Alveolata</taxon>
        <taxon>Dinophyceae</taxon>
        <taxon>Suessiales</taxon>
        <taxon>Symbiodiniaceae</taxon>
        <taxon>Symbiodinium</taxon>
    </lineage>
</organism>
<accession>A0A812ZYL0</accession>
<feature type="region of interest" description="Disordered" evidence="1">
    <location>
        <begin position="1"/>
        <end position="20"/>
    </location>
</feature>
<dbReference type="Proteomes" id="UP000601435">
    <property type="component" value="Unassembled WGS sequence"/>
</dbReference>